<protein>
    <submittedName>
        <fullName evidence="1">Uncharacterized protein</fullName>
    </submittedName>
</protein>
<dbReference type="STRING" id="1117647.M5M_15810"/>
<proteinExistence type="predicted"/>
<accession>K4KM94</accession>
<evidence type="ECO:0000313" key="1">
    <source>
        <dbReference type="EMBL" id="AFV00295.2"/>
    </source>
</evidence>
<name>K4KM94_SIMAS</name>
<dbReference type="KEGG" id="saga:M5M_15810"/>
<reference evidence="1 2" key="1">
    <citation type="journal article" date="2013" name="Genome Announc.">
        <title>Complete genome sequence of Simiduia agarivorans SA1(T), a marine bacterium able to degrade a variety of polysaccharides.</title>
        <authorList>
            <person name="Lin S.Y."/>
            <person name="Shieh W.Y."/>
            <person name="Chen J.S."/>
            <person name="Tang S.L."/>
        </authorList>
    </citation>
    <scope>NUCLEOTIDE SEQUENCE [LARGE SCALE GENOMIC DNA]</scope>
    <source>
        <strain evidence="2">DSM 21679 / JCM 13881 / BCRC 17597 / SA1</strain>
    </source>
</reference>
<dbReference type="AlphaFoldDB" id="K4KM94"/>
<dbReference type="Proteomes" id="UP000000466">
    <property type="component" value="Chromosome"/>
</dbReference>
<evidence type="ECO:0000313" key="2">
    <source>
        <dbReference type="Proteomes" id="UP000000466"/>
    </source>
</evidence>
<organism evidence="1 2">
    <name type="scientific">Simiduia agarivorans (strain DSM 21679 / JCM 13881 / BCRC 17597 / SA1)</name>
    <dbReference type="NCBI Taxonomy" id="1117647"/>
    <lineage>
        <taxon>Bacteria</taxon>
        <taxon>Pseudomonadati</taxon>
        <taxon>Pseudomonadota</taxon>
        <taxon>Gammaproteobacteria</taxon>
        <taxon>Cellvibrionales</taxon>
        <taxon>Cellvibrionaceae</taxon>
        <taxon>Simiduia</taxon>
    </lineage>
</organism>
<keyword evidence="2" id="KW-1185">Reference proteome</keyword>
<sequence>MALADFSKSVRALFSRARKPSHLSQKTLDEHFELFCSVMERGFAIHTGATGRLVVEYKLSDTSSARRLPRIHPDGNMSFKLPESWLIPSDHFLFYDPSDETDFPQLAVYDENESRFIQAEWEDLVDLNRLHGQQVLPIAKLSCLLGLHYIKDIACLQLFELDFDRLFEADAILADHLRGVLAEKMDRHVEGSRQWLRASKAEQIALKYLSKTKK</sequence>
<dbReference type="EMBL" id="CP003746">
    <property type="protein sequence ID" value="AFV00295.2"/>
    <property type="molecule type" value="Genomic_DNA"/>
</dbReference>
<gene>
    <name evidence="1" type="ordered locus">M5M_15810</name>
</gene>
<dbReference type="HOGENOM" id="CLU_1288161_0_0_6"/>